<keyword evidence="14" id="KW-1185">Reference proteome</keyword>
<evidence type="ECO:0000313" key="13">
    <source>
        <dbReference type="EMBL" id="ALC15775.1"/>
    </source>
</evidence>
<evidence type="ECO:0000256" key="5">
    <source>
        <dbReference type="ARBA" id="ARBA00023125"/>
    </source>
</evidence>
<organism evidence="13 14">
    <name type="scientific">Desulfuromonas soudanensis</name>
    <dbReference type="NCBI Taxonomy" id="1603606"/>
    <lineage>
        <taxon>Bacteria</taxon>
        <taxon>Pseudomonadati</taxon>
        <taxon>Thermodesulfobacteriota</taxon>
        <taxon>Desulfuromonadia</taxon>
        <taxon>Desulfuromonadales</taxon>
        <taxon>Desulfuromonadaceae</taxon>
        <taxon>Desulfuromonas</taxon>
    </lineage>
</organism>
<evidence type="ECO:0000256" key="6">
    <source>
        <dbReference type="ARBA" id="ARBA00023172"/>
    </source>
</evidence>
<evidence type="ECO:0000256" key="4">
    <source>
        <dbReference type="ARBA" id="ARBA00022908"/>
    </source>
</evidence>
<dbReference type="FunFam" id="1.10.443.10:FF:000007">
    <property type="entry name" value="Tyrosine recombinase XerC"/>
    <property type="match status" value="1"/>
</dbReference>
<dbReference type="PROSITE" id="PS51900">
    <property type="entry name" value="CB"/>
    <property type="match status" value="1"/>
</dbReference>
<dbReference type="Gene3D" id="1.10.443.10">
    <property type="entry name" value="Intergrase catalytic core"/>
    <property type="match status" value="1"/>
</dbReference>
<gene>
    <name evidence="13" type="ORF">DSOUD_0989</name>
</gene>
<dbReference type="PANTHER" id="PTHR30349">
    <property type="entry name" value="PHAGE INTEGRASE-RELATED"/>
    <property type="match status" value="1"/>
</dbReference>
<keyword evidence="6" id="KW-0233">DNA recombination</keyword>
<evidence type="ECO:0000313" key="14">
    <source>
        <dbReference type="Proteomes" id="UP000057158"/>
    </source>
</evidence>
<comment type="subunit">
    <text evidence="8">Forms a cyclic heterotetrameric complex composed of two molecules of XerC and two molecules of XerD.</text>
</comment>
<dbReference type="AlphaFoldDB" id="A0A0M4DG39"/>
<dbReference type="KEGG" id="des:DSOUD_0989"/>
<evidence type="ECO:0000256" key="2">
    <source>
        <dbReference type="ARBA" id="ARBA00008857"/>
    </source>
</evidence>
<feature type="domain" description="Core-binding (CB)" evidence="12">
    <location>
        <begin position="120"/>
        <end position="203"/>
    </location>
</feature>
<dbReference type="Pfam" id="PF13495">
    <property type="entry name" value="Phage_int_SAM_4"/>
    <property type="match status" value="2"/>
</dbReference>
<keyword evidence="3" id="KW-0963">Cytoplasm</keyword>
<evidence type="ECO:0000256" key="1">
    <source>
        <dbReference type="ARBA" id="ARBA00004496"/>
    </source>
</evidence>
<dbReference type="Gene3D" id="1.10.150.130">
    <property type="match status" value="2"/>
</dbReference>
<dbReference type="InterPro" id="IPR044068">
    <property type="entry name" value="CB"/>
</dbReference>
<evidence type="ECO:0000256" key="8">
    <source>
        <dbReference type="ARBA" id="ARBA00038613"/>
    </source>
</evidence>
<evidence type="ECO:0000259" key="12">
    <source>
        <dbReference type="PROSITE" id="PS51900"/>
    </source>
</evidence>
<feature type="region of interest" description="Disordered" evidence="10">
    <location>
        <begin position="102"/>
        <end position="121"/>
    </location>
</feature>
<proteinExistence type="inferred from homology"/>
<dbReference type="InterPro" id="IPR002104">
    <property type="entry name" value="Integrase_catalytic"/>
</dbReference>
<dbReference type="Pfam" id="PF00589">
    <property type="entry name" value="Phage_integrase"/>
    <property type="match status" value="1"/>
</dbReference>
<dbReference type="OrthoDB" id="9801717at2"/>
<feature type="domain" description="Tyr recombinase" evidence="11">
    <location>
        <begin position="221"/>
        <end position="437"/>
    </location>
</feature>
<evidence type="ECO:0000256" key="3">
    <source>
        <dbReference type="ARBA" id="ARBA00022490"/>
    </source>
</evidence>
<evidence type="ECO:0000259" key="11">
    <source>
        <dbReference type="PROSITE" id="PS51898"/>
    </source>
</evidence>
<dbReference type="PROSITE" id="PS51898">
    <property type="entry name" value="TYR_RECOMBINASE"/>
    <property type="match status" value="1"/>
</dbReference>
<dbReference type="InterPro" id="IPR004107">
    <property type="entry name" value="Integrase_SAM-like_N"/>
</dbReference>
<dbReference type="STRING" id="1603606.DSOUD_0989"/>
<dbReference type="PANTHER" id="PTHR30349:SF64">
    <property type="entry name" value="PROPHAGE INTEGRASE INTD-RELATED"/>
    <property type="match status" value="1"/>
</dbReference>
<dbReference type="InterPro" id="IPR011010">
    <property type="entry name" value="DNA_brk_join_enz"/>
</dbReference>
<protein>
    <submittedName>
        <fullName evidence="13">Integron integrase</fullName>
    </submittedName>
</protein>
<dbReference type="GO" id="GO:0006310">
    <property type="term" value="P:DNA recombination"/>
    <property type="evidence" value="ECO:0007669"/>
    <property type="project" value="UniProtKB-KW"/>
</dbReference>
<dbReference type="PATRIC" id="fig|1603606.3.peg.1084"/>
<dbReference type="InterPro" id="IPR013762">
    <property type="entry name" value="Integrase-like_cat_sf"/>
</dbReference>
<dbReference type="GO" id="GO:0003677">
    <property type="term" value="F:DNA binding"/>
    <property type="evidence" value="ECO:0007669"/>
    <property type="project" value="UniProtKB-UniRule"/>
</dbReference>
<dbReference type="SUPFAM" id="SSF56349">
    <property type="entry name" value="DNA breaking-rejoining enzymes"/>
    <property type="match status" value="1"/>
</dbReference>
<name>A0A0M4DG39_9BACT</name>
<dbReference type="InterPro" id="IPR050090">
    <property type="entry name" value="Tyrosine_recombinase_XerCD"/>
</dbReference>
<dbReference type="InterPro" id="IPR010998">
    <property type="entry name" value="Integrase_recombinase_N"/>
</dbReference>
<comment type="subcellular location">
    <subcellularLocation>
        <location evidence="1">Cytoplasm</location>
    </subcellularLocation>
</comment>
<accession>A0A0M4DG39</accession>
<evidence type="ECO:0000256" key="9">
    <source>
        <dbReference type="PROSITE-ProRule" id="PRU01248"/>
    </source>
</evidence>
<comment type="similarity">
    <text evidence="2">Belongs to the 'phage' integrase family.</text>
</comment>
<evidence type="ECO:0000256" key="7">
    <source>
        <dbReference type="ARBA" id="ARBA00037721"/>
    </source>
</evidence>
<sequence length="440" mass="50123">MLDGSNHQFDAVFWKTYAHFLASVNVNAKYHHFYISWCLQFIQFMQPHPITECQPQHVTAFLTNLRDNPSLKDWQYSQARSALWHLFHDLLKISWATNKQPVRQTGTPEPHRGAPAKLSESHQTTLKHLRSTLIGRQYAKRTVATYVDWATRFLAFFPHRNIAELDALSVKAYLTYLAETHNVAVNTQKQALNALVFLFQEAFERPLGDFSDFSRARKPIKVPVVLSRGEVSALLGALNPPFLLMSNLLYGSGLRLMEVARLRIKDVDFALGQILVRDGKGRKDRVALLPEACREPLHQQIAEARRIHSGDLDRGYGKVWLPTALAKKYPGAATDWRWQYVFPASRISVDPESGEIRRHHFDESALQRAIREAACNAKLTKRVTPHTLRHSFATHLLEGGYDIRTVQELLGHSDVSTTMIYTHVLNKPGIGVRSPLDRQA</sequence>
<comment type="function">
    <text evidence="7">Site-specific tyrosine recombinase, which acts by catalyzing the cutting and rejoining of the recombining DNA molecules. The XerC-XerD complex is essential to convert dimers of the bacterial chromosome into monomers to permit their segregation at cell division. It also contributes to the segregational stability of plasmids.</text>
</comment>
<evidence type="ECO:0000256" key="10">
    <source>
        <dbReference type="SAM" id="MobiDB-lite"/>
    </source>
</evidence>
<keyword evidence="5 9" id="KW-0238">DNA-binding</keyword>
<dbReference type="GO" id="GO:0015074">
    <property type="term" value="P:DNA integration"/>
    <property type="evidence" value="ECO:0007669"/>
    <property type="project" value="UniProtKB-KW"/>
</dbReference>
<dbReference type="EMBL" id="CP010802">
    <property type="protein sequence ID" value="ALC15775.1"/>
    <property type="molecule type" value="Genomic_DNA"/>
</dbReference>
<reference evidence="13 14" key="1">
    <citation type="submission" date="2015-07" db="EMBL/GenBank/DDBJ databases">
        <title>Isolation and Genomic Characterization of a Novel Halophilic Metal-Reducing Deltaproteobacterium from the Deep Subsurface.</title>
        <authorList>
            <person name="Badalamenti J.P."/>
            <person name="Summers Z.M."/>
            <person name="Gralnick J.A."/>
            <person name="Bond D.R."/>
        </authorList>
    </citation>
    <scope>NUCLEOTIDE SEQUENCE [LARGE SCALE GENOMIC DNA]</scope>
    <source>
        <strain evidence="13 14">WTL</strain>
    </source>
</reference>
<dbReference type="GO" id="GO:0005737">
    <property type="term" value="C:cytoplasm"/>
    <property type="evidence" value="ECO:0007669"/>
    <property type="project" value="UniProtKB-SubCell"/>
</dbReference>
<keyword evidence="4" id="KW-0229">DNA integration</keyword>
<dbReference type="InterPro" id="IPR011946">
    <property type="entry name" value="Integrase_integron-type"/>
</dbReference>
<dbReference type="CDD" id="cd01193">
    <property type="entry name" value="INT_IntI_C"/>
    <property type="match status" value="1"/>
</dbReference>
<dbReference type="NCBIfam" id="TIGR02249">
    <property type="entry name" value="integrase_gron"/>
    <property type="match status" value="1"/>
</dbReference>
<dbReference type="Proteomes" id="UP000057158">
    <property type="component" value="Chromosome"/>
</dbReference>